<reference evidence="2 3" key="1">
    <citation type="journal article" date="2018" name="J. Microbiol.">
        <title>Bacillus spongiae sp. nov., isolated from sponge of Jeju Island.</title>
        <authorList>
            <person name="Lee G.E."/>
            <person name="Im W.T."/>
            <person name="Park J.S."/>
        </authorList>
    </citation>
    <scope>NUCLEOTIDE SEQUENCE [LARGE SCALE GENOMIC DNA]</scope>
    <source>
        <strain evidence="2 3">135PIL107-10</strain>
    </source>
</reference>
<name>A0ABU8H8L6_9BACI</name>
<evidence type="ECO:0000313" key="3">
    <source>
        <dbReference type="Proteomes" id="UP001312865"/>
    </source>
</evidence>
<feature type="chain" id="PRO_5045137533" evidence="1">
    <location>
        <begin position="29"/>
        <end position="149"/>
    </location>
</feature>
<keyword evidence="3" id="KW-1185">Reference proteome</keyword>
<keyword evidence="1" id="KW-0732">Signal</keyword>
<proteinExistence type="predicted"/>
<dbReference type="EMBL" id="JBBAXC010000001">
    <property type="protein sequence ID" value="MEI5905634.1"/>
    <property type="molecule type" value="Genomic_DNA"/>
</dbReference>
<feature type="signal peptide" evidence="1">
    <location>
        <begin position="1"/>
        <end position="28"/>
    </location>
</feature>
<sequence>MKRFKKLFLIIPLLVVGLFTVSSNKVSATWHYGGSYGPCEVEFWVDAYNYYQPGAQTVDVFLKQVGTMSCKDIGFQYAIEKQDPLTTEWKPTWARLDYLNGEFSYQSPTRGINIDEHFSGPGKYRMEAGLYLGSERVGTAYSGEFQIHY</sequence>
<accession>A0ABU8H8L6</accession>
<comment type="caution">
    <text evidence="2">The sequence shown here is derived from an EMBL/GenBank/DDBJ whole genome shotgun (WGS) entry which is preliminary data.</text>
</comment>
<organism evidence="2 3">
    <name type="scientific">Bacillus spongiae</name>
    <dbReference type="NCBI Taxonomy" id="2683610"/>
    <lineage>
        <taxon>Bacteria</taxon>
        <taxon>Bacillati</taxon>
        <taxon>Bacillota</taxon>
        <taxon>Bacilli</taxon>
        <taxon>Bacillales</taxon>
        <taxon>Bacillaceae</taxon>
        <taxon>Bacillus</taxon>
    </lineage>
</organism>
<evidence type="ECO:0000313" key="2">
    <source>
        <dbReference type="EMBL" id="MEI5905634.1"/>
    </source>
</evidence>
<dbReference type="RefSeq" id="WP_336585050.1">
    <property type="nucleotide sequence ID" value="NZ_JBBAXC010000001.1"/>
</dbReference>
<evidence type="ECO:0000256" key="1">
    <source>
        <dbReference type="SAM" id="SignalP"/>
    </source>
</evidence>
<dbReference type="Proteomes" id="UP001312865">
    <property type="component" value="Unassembled WGS sequence"/>
</dbReference>
<gene>
    <name evidence="2" type="ORF">WAK64_00960</name>
</gene>
<protein>
    <submittedName>
        <fullName evidence="2">Uncharacterized protein</fullName>
    </submittedName>
</protein>